<feature type="transmembrane region" description="Helical" evidence="1">
    <location>
        <begin position="65"/>
        <end position="82"/>
    </location>
</feature>
<keyword evidence="3" id="KW-1185">Reference proteome</keyword>
<evidence type="ECO:0000313" key="3">
    <source>
        <dbReference type="Proteomes" id="UP000236178"/>
    </source>
</evidence>
<feature type="transmembrane region" description="Helical" evidence="1">
    <location>
        <begin position="150"/>
        <end position="178"/>
    </location>
</feature>
<feature type="transmembrane region" description="Helical" evidence="1">
    <location>
        <begin position="6"/>
        <end position="28"/>
    </location>
</feature>
<keyword evidence="1" id="KW-0472">Membrane</keyword>
<evidence type="ECO:0000313" key="2">
    <source>
        <dbReference type="EMBL" id="PKT72065.1"/>
    </source>
</evidence>
<gene>
    <name evidence="2" type="ORF">CW362_15820</name>
</gene>
<proteinExistence type="predicted"/>
<dbReference type="RefSeq" id="WP_103550100.1">
    <property type="nucleotide sequence ID" value="NZ_KZ626865.1"/>
</dbReference>
<keyword evidence="1" id="KW-0812">Transmembrane</keyword>
<feature type="transmembrane region" description="Helical" evidence="1">
    <location>
        <begin position="123"/>
        <end position="144"/>
    </location>
</feature>
<protein>
    <submittedName>
        <fullName evidence="2">Uncharacterized protein</fullName>
    </submittedName>
</protein>
<reference evidence="2 3" key="1">
    <citation type="submission" date="2017-12" db="EMBL/GenBank/DDBJ databases">
        <title>Streptomyces populusis sp. nov., a novel endophytic actinobacterium isolated from stems of Populus adenopoda Maxim.</title>
        <authorList>
            <person name="Wang Z."/>
        </authorList>
    </citation>
    <scope>NUCLEOTIDE SEQUENCE [LARGE SCALE GENOMIC DNA]</scope>
    <source>
        <strain evidence="2 3">A249</strain>
    </source>
</reference>
<dbReference type="AlphaFoldDB" id="A0A2I0SQ73"/>
<comment type="caution">
    <text evidence="2">The sequence shown here is derived from an EMBL/GenBank/DDBJ whole genome shotgun (WGS) entry which is preliminary data.</text>
</comment>
<accession>A0A2I0SQ73</accession>
<evidence type="ECO:0000256" key="1">
    <source>
        <dbReference type="SAM" id="Phobius"/>
    </source>
</evidence>
<organism evidence="2 3">
    <name type="scientific">Streptomyces populi</name>
    <dbReference type="NCBI Taxonomy" id="2058924"/>
    <lineage>
        <taxon>Bacteria</taxon>
        <taxon>Bacillati</taxon>
        <taxon>Actinomycetota</taxon>
        <taxon>Actinomycetes</taxon>
        <taxon>Kitasatosporales</taxon>
        <taxon>Streptomycetaceae</taxon>
        <taxon>Streptomyces</taxon>
    </lineage>
</organism>
<dbReference type="EMBL" id="PJOS01000026">
    <property type="protein sequence ID" value="PKT72065.1"/>
    <property type="molecule type" value="Genomic_DNA"/>
</dbReference>
<name>A0A2I0SQ73_9ACTN</name>
<keyword evidence="1" id="KW-1133">Transmembrane helix</keyword>
<sequence>MAQPVLALGAALLTVSGSVWYVPALADLRAGADRPDSRRDAAAACVSAWGAAGVIAVLFAVTEGWRIHALTAAAGAAVALGLRTRAAVRRRREEREAARHWEQLRWNRPAAATDRPRNGRTAFAVLVAAGLAAAVVTAALLLTAGPGGPYWLTAAAPAALVGLFLVIAATVTHTHAYARAVRRPRSRGAQHR</sequence>
<dbReference type="OrthoDB" id="4338283at2"/>
<dbReference type="Proteomes" id="UP000236178">
    <property type="component" value="Unassembled WGS sequence"/>
</dbReference>
<feature type="transmembrane region" description="Helical" evidence="1">
    <location>
        <begin position="40"/>
        <end position="59"/>
    </location>
</feature>